<evidence type="ECO:0000259" key="1">
    <source>
        <dbReference type="PROSITE" id="PS50004"/>
    </source>
</evidence>
<dbReference type="STRING" id="35608.A0A2U1M3Q9"/>
<keyword evidence="3" id="KW-1185">Reference proteome</keyword>
<dbReference type="SUPFAM" id="SSF49562">
    <property type="entry name" value="C2 domain (Calcium/lipid-binding domain, CaLB)"/>
    <property type="match status" value="1"/>
</dbReference>
<dbReference type="Proteomes" id="UP000245207">
    <property type="component" value="Unassembled WGS sequence"/>
</dbReference>
<dbReference type="PANTHER" id="PTHR32246">
    <property type="entry name" value="INGRESSION PROTEIN FIC1"/>
    <property type="match status" value="1"/>
</dbReference>
<name>A0A2U1M3Q9_ARTAN</name>
<dbReference type="PROSITE" id="PS50004">
    <property type="entry name" value="C2"/>
    <property type="match status" value="1"/>
</dbReference>
<dbReference type="PANTHER" id="PTHR32246:SF124">
    <property type="entry name" value="C2 DOMAIN-CONTAINING PROTEIN"/>
    <property type="match status" value="1"/>
</dbReference>
<dbReference type="InterPro" id="IPR035892">
    <property type="entry name" value="C2_domain_sf"/>
</dbReference>
<dbReference type="AlphaFoldDB" id="A0A2U1M3Q9"/>
<dbReference type="Pfam" id="PF00168">
    <property type="entry name" value="C2"/>
    <property type="match status" value="1"/>
</dbReference>
<evidence type="ECO:0000313" key="3">
    <source>
        <dbReference type="Proteomes" id="UP000245207"/>
    </source>
</evidence>
<evidence type="ECO:0000313" key="2">
    <source>
        <dbReference type="EMBL" id="PWA55883.1"/>
    </source>
</evidence>
<protein>
    <submittedName>
        <fullName evidence="2">Protein SRC2</fullName>
    </submittedName>
</protein>
<organism evidence="2 3">
    <name type="scientific">Artemisia annua</name>
    <name type="common">Sweet wormwood</name>
    <dbReference type="NCBI Taxonomy" id="35608"/>
    <lineage>
        <taxon>Eukaryota</taxon>
        <taxon>Viridiplantae</taxon>
        <taxon>Streptophyta</taxon>
        <taxon>Embryophyta</taxon>
        <taxon>Tracheophyta</taxon>
        <taxon>Spermatophyta</taxon>
        <taxon>Magnoliopsida</taxon>
        <taxon>eudicotyledons</taxon>
        <taxon>Gunneridae</taxon>
        <taxon>Pentapetalae</taxon>
        <taxon>asterids</taxon>
        <taxon>campanulids</taxon>
        <taxon>Asterales</taxon>
        <taxon>Asteraceae</taxon>
        <taxon>Asteroideae</taxon>
        <taxon>Anthemideae</taxon>
        <taxon>Artemisiinae</taxon>
        <taxon>Artemisia</taxon>
    </lineage>
</organism>
<accession>A0A2U1M3Q9</accession>
<dbReference type="OrthoDB" id="270970at2759"/>
<dbReference type="InterPro" id="IPR000008">
    <property type="entry name" value="C2_dom"/>
</dbReference>
<reference evidence="2 3" key="1">
    <citation type="journal article" date="2018" name="Mol. Plant">
        <title>The genome of Artemisia annua provides insight into the evolution of Asteraceae family and artemisinin biosynthesis.</title>
        <authorList>
            <person name="Shen Q."/>
            <person name="Zhang L."/>
            <person name="Liao Z."/>
            <person name="Wang S."/>
            <person name="Yan T."/>
            <person name="Shi P."/>
            <person name="Liu M."/>
            <person name="Fu X."/>
            <person name="Pan Q."/>
            <person name="Wang Y."/>
            <person name="Lv Z."/>
            <person name="Lu X."/>
            <person name="Zhang F."/>
            <person name="Jiang W."/>
            <person name="Ma Y."/>
            <person name="Chen M."/>
            <person name="Hao X."/>
            <person name="Li L."/>
            <person name="Tang Y."/>
            <person name="Lv G."/>
            <person name="Zhou Y."/>
            <person name="Sun X."/>
            <person name="Brodelius P.E."/>
            <person name="Rose J.K.C."/>
            <person name="Tang K."/>
        </authorList>
    </citation>
    <scope>NUCLEOTIDE SEQUENCE [LARGE SCALE GENOMIC DNA]</scope>
    <source>
        <strain evidence="3">cv. Huhao1</strain>
        <tissue evidence="2">Leaf</tissue>
    </source>
</reference>
<proteinExistence type="predicted"/>
<comment type="caution">
    <text evidence="2">The sequence shown here is derived from an EMBL/GenBank/DDBJ whole genome shotgun (WGS) entry which is preliminary data.</text>
</comment>
<feature type="domain" description="C2" evidence="1">
    <location>
        <begin position="1"/>
        <end position="85"/>
    </location>
</feature>
<dbReference type="Gene3D" id="2.60.40.150">
    <property type="entry name" value="C2 domain"/>
    <property type="match status" value="1"/>
</dbReference>
<sequence length="158" mass="17260">MDPYVVVWISGGGKDTKPLKTEVAKRGGSFPVWNYSMDFNISSMNNNYTLFCEIKHDGHMVDRNIGQVQIPFKDLLAGDTFGENVSYPVKISSGEVKGEIILSHKFSQSEVNEKDSSGKVADHPKKKAGTAGLLVALDDGSMSASADVEAKLYRFRPA</sequence>
<dbReference type="EMBL" id="PKPP01006632">
    <property type="protein sequence ID" value="PWA55883.1"/>
    <property type="molecule type" value="Genomic_DNA"/>
</dbReference>
<gene>
    <name evidence="2" type="ORF">CTI12_AA430050</name>
</gene>